<dbReference type="InterPro" id="IPR027417">
    <property type="entry name" value="P-loop_NTPase"/>
</dbReference>
<dbReference type="Pfam" id="PF17855">
    <property type="entry name" value="MCM_lid"/>
    <property type="match status" value="1"/>
</dbReference>
<evidence type="ECO:0000259" key="7">
    <source>
        <dbReference type="Pfam" id="PF17855"/>
    </source>
</evidence>
<dbReference type="InterPro" id="IPR041562">
    <property type="entry name" value="MCM_lid"/>
</dbReference>
<keyword evidence="2" id="KW-0227">DNA damage</keyword>
<dbReference type="GO" id="GO:0005634">
    <property type="term" value="C:nucleus"/>
    <property type="evidence" value="ECO:0007669"/>
    <property type="project" value="TreeGrafter"/>
</dbReference>
<accession>H2TFH4</accession>
<dbReference type="Proteomes" id="UP000005226">
    <property type="component" value="Chromosome 10"/>
</dbReference>
<evidence type="ECO:0000256" key="1">
    <source>
        <dbReference type="ARBA" id="ARBA00022553"/>
    </source>
</evidence>
<name>H2TFH4_TAKRU</name>
<evidence type="ECO:0000256" key="6">
    <source>
        <dbReference type="ARBA" id="ARBA00067689"/>
    </source>
</evidence>
<evidence type="ECO:0000256" key="5">
    <source>
        <dbReference type="ARBA" id="ARBA00059210"/>
    </source>
</evidence>
<dbReference type="FunFam" id="3.40.50.300:FF:001155">
    <property type="entry name" value="minichromosome maintenance domain-containing protein 2"/>
    <property type="match status" value="1"/>
</dbReference>
<evidence type="ECO:0000313" key="9">
    <source>
        <dbReference type="Ensembl" id="ENSTRUP00000023420.3"/>
    </source>
</evidence>
<dbReference type="OrthoDB" id="2015372at2759"/>
<dbReference type="GO" id="GO:0000727">
    <property type="term" value="P:double-strand break repair via break-induced replication"/>
    <property type="evidence" value="ECO:0007669"/>
    <property type="project" value="TreeGrafter"/>
</dbReference>
<dbReference type="GO" id="GO:0003677">
    <property type="term" value="F:DNA binding"/>
    <property type="evidence" value="ECO:0007669"/>
    <property type="project" value="InterPro"/>
</dbReference>
<evidence type="ECO:0000313" key="10">
    <source>
        <dbReference type="Proteomes" id="UP000005226"/>
    </source>
</evidence>
<dbReference type="InterPro" id="IPR031327">
    <property type="entry name" value="MCM"/>
</dbReference>
<evidence type="ECO:0000256" key="2">
    <source>
        <dbReference type="ARBA" id="ARBA00022763"/>
    </source>
</evidence>
<reference evidence="9" key="2">
    <citation type="submission" date="2025-08" db="UniProtKB">
        <authorList>
            <consortium name="Ensembl"/>
        </authorList>
    </citation>
    <scope>IDENTIFICATION</scope>
</reference>
<dbReference type="GeneID" id="101073829"/>
<dbReference type="Gene3D" id="3.40.50.300">
    <property type="entry name" value="P-loop containing nucleotide triphosphate hydrolases"/>
    <property type="match status" value="1"/>
</dbReference>
<keyword evidence="1" id="KW-0597">Phosphoprotein</keyword>
<dbReference type="InterPro" id="IPR058769">
    <property type="entry name" value="MCMDC2_N"/>
</dbReference>
<gene>
    <name evidence="9" type="primary">mcmdc2</name>
</gene>
<dbReference type="PANTHER" id="PTHR11630">
    <property type="entry name" value="DNA REPLICATION LICENSING FACTOR MCM FAMILY MEMBER"/>
    <property type="match status" value="1"/>
</dbReference>
<comment type="function">
    <text evidence="5">Plays an important role in meiotic recombination and associated DNA double-strand break repair.</text>
</comment>
<organism evidence="9 10">
    <name type="scientific">Takifugu rubripes</name>
    <name type="common">Japanese pufferfish</name>
    <name type="synonym">Fugu rubripes</name>
    <dbReference type="NCBI Taxonomy" id="31033"/>
    <lineage>
        <taxon>Eukaryota</taxon>
        <taxon>Metazoa</taxon>
        <taxon>Chordata</taxon>
        <taxon>Craniata</taxon>
        <taxon>Vertebrata</taxon>
        <taxon>Euteleostomi</taxon>
        <taxon>Actinopterygii</taxon>
        <taxon>Neopterygii</taxon>
        <taxon>Teleostei</taxon>
        <taxon>Neoteleostei</taxon>
        <taxon>Acanthomorphata</taxon>
        <taxon>Eupercaria</taxon>
        <taxon>Tetraodontiformes</taxon>
        <taxon>Tetradontoidea</taxon>
        <taxon>Tetraodontidae</taxon>
        <taxon>Takifugu</taxon>
    </lineage>
</organism>
<sequence length="677" mass="74900">MGDILSLKESILVYLDRSGGLQKLMEDCKPFNEPPQMEAVYRFCVSVNPSDVIELDPLLGDWILHDPLRASALFQDVCFVAIKTLSLVEKIHTQSQVNVILRLTHLPPFPEYTMDLWRFPHGYGPVRPVSMKGLVISMTRVTKYTQGARFLCQNDDCPCSTGFHHIRVHTPGATESATVGNNLSCTMCSSLLKEDVKFRVLGDKQLVELVHVKALDALKGQKQSALRYQSVTLFLRDELCNSMRIGHLYRVLGFPAHVQQLQSISWSVEANNIQLWEPEHPQNVSLSFQKMLKATAGSPWRFSAVAAHCFGLEVAPRGLYNTLKMALLLSLVHSNAEANDTVQNLDLLVTTSDTLIVERLMTYSLNMAVRGVRHQATGEMFASLSRDEHGAGTANIHAGSALLATGGICMLGDLGFYKKERLDTIQSVLESSTVSVFIPGKKYGEDADQQVSFPVQCSFWALTDASRQSGKAENVLIGTADLGAIPIQLADAFGLIIESRDTKGDHSLFTQTIHTLQQAVQPGNHLYSHWQFSAQDYKELVAHARSLEVELSPEAEKIIHGYNMASRRVRTQTHGFKMSVGSVKLLISLAEAHCKLSLRTQVLQEDAVIAVLLCENSVTFKHGASALVIPPDPVFPFDLGGADSLQKRDAALDELHQNILRFIYAYAPGAEMFITEE</sequence>
<protein>
    <recommendedName>
        <fullName evidence="6">Minichromosome maintenance domain-containing protein 2</fullName>
    </recommendedName>
</protein>
<dbReference type="Ensembl" id="ENSTRUT00000023517.3">
    <property type="protein sequence ID" value="ENSTRUP00000023420.3"/>
    <property type="gene ID" value="ENSTRUG00000009313.3"/>
</dbReference>
<reference evidence="9" key="3">
    <citation type="submission" date="2025-09" db="UniProtKB">
        <authorList>
            <consortium name="Ensembl"/>
        </authorList>
    </citation>
    <scope>IDENTIFICATION</scope>
</reference>
<dbReference type="AlphaFoldDB" id="H2TFH4"/>
<keyword evidence="4" id="KW-0469">Meiosis</keyword>
<feature type="domain" description="MCMDC2 N-terminal" evidence="8">
    <location>
        <begin position="7"/>
        <end position="106"/>
    </location>
</feature>
<evidence type="ECO:0000256" key="3">
    <source>
        <dbReference type="ARBA" id="ARBA00023204"/>
    </source>
</evidence>
<dbReference type="InParanoid" id="H2TFH4"/>
<proteinExistence type="predicted"/>
<dbReference type="GO" id="GO:0005524">
    <property type="term" value="F:ATP binding"/>
    <property type="evidence" value="ECO:0007669"/>
    <property type="project" value="InterPro"/>
</dbReference>
<reference evidence="9 10" key="1">
    <citation type="journal article" date="2011" name="Genome Biol. Evol.">
        <title>Integration of the genetic map and genome assembly of fugu facilitates insights into distinct features of genome evolution in teleosts and mammals.</title>
        <authorList>
            <person name="Kai W."/>
            <person name="Kikuchi K."/>
            <person name="Tohari S."/>
            <person name="Chew A.K."/>
            <person name="Tay A."/>
            <person name="Fujiwara A."/>
            <person name="Hosoya S."/>
            <person name="Suetake H."/>
            <person name="Naruse K."/>
            <person name="Brenner S."/>
            <person name="Suzuki Y."/>
            <person name="Venkatesh B."/>
        </authorList>
    </citation>
    <scope>NUCLEOTIDE SEQUENCE [LARGE SCALE GENOMIC DNA]</scope>
</reference>
<dbReference type="PANTHER" id="PTHR11630:SF75">
    <property type="entry name" value="MINICHROMOSOME MAINTENANCE DOMAIN-CONTAINING PROTEIN 2"/>
    <property type="match status" value="1"/>
</dbReference>
<dbReference type="GO" id="GO:0051321">
    <property type="term" value="P:meiotic cell cycle"/>
    <property type="evidence" value="ECO:0007669"/>
    <property type="project" value="UniProtKB-KW"/>
</dbReference>
<keyword evidence="10" id="KW-1185">Reference proteome</keyword>
<dbReference type="GeneTree" id="ENSGT01150000286951"/>
<evidence type="ECO:0000256" key="4">
    <source>
        <dbReference type="ARBA" id="ARBA00023254"/>
    </source>
</evidence>
<feature type="domain" description="MCM AAA-lid" evidence="7">
    <location>
        <begin position="539"/>
        <end position="617"/>
    </location>
</feature>
<dbReference type="GO" id="GO:0017116">
    <property type="term" value="F:single-stranded DNA helicase activity"/>
    <property type="evidence" value="ECO:0007669"/>
    <property type="project" value="TreeGrafter"/>
</dbReference>
<dbReference type="STRING" id="31033.ENSTRUP00000023420"/>
<keyword evidence="3" id="KW-0234">DNA repair</keyword>
<dbReference type="Pfam" id="PF26063">
    <property type="entry name" value="MCMDC2_N"/>
    <property type="match status" value="1"/>
</dbReference>
<dbReference type="RefSeq" id="XP_011606199.2">
    <property type="nucleotide sequence ID" value="XM_011607897.2"/>
</dbReference>
<dbReference type="OMA" id="SICLVPR"/>
<evidence type="ECO:0000259" key="8">
    <source>
        <dbReference type="Pfam" id="PF26063"/>
    </source>
</evidence>